<evidence type="ECO:0000313" key="1">
    <source>
        <dbReference type="EMBL" id="EEN83005.1"/>
    </source>
</evidence>
<dbReference type="InterPro" id="IPR000200">
    <property type="entry name" value="Peptidase_C10"/>
</dbReference>
<evidence type="ECO:0008006" key="3">
    <source>
        <dbReference type="Google" id="ProtNLM"/>
    </source>
</evidence>
<accession>C3J9Z1</accession>
<organism evidence="1 2">
    <name type="scientific">Porphyromonas endodontalis (strain ATCC 35406 / DSM 24491 / JCM 8526 / CCUG 16442 / BCRC 14492 / NCTC 13058 / HG 370)</name>
    <name type="common">Bacteroides endodontalis</name>
    <dbReference type="NCBI Taxonomy" id="553175"/>
    <lineage>
        <taxon>Bacteria</taxon>
        <taxon>Pseudomonadati</taxon>
        <taxon>Bacteroidota</taxon>
        <taxon>Bacteroidia</taxon>
        <taxon>Bacteroidales</taxon>
        <taxon>Porphyromonadaceae</taxon>
        <taxon>Porphyromonas</taxon>
    </lineage>
</organism>
<keyword evidence="2" id="KW-1185">Reference proteome</keyword>
<dbReference type="STRING" id="553175.POREN0001_0913"/>
<gene>
    <name evidence="1" type="ORF">POREN0001_0913</name>
</gene>
<proteinExistence type="predicted"/>
<dbReference type="eggNOG" id="ENOG50331I2">
    <property type="taxonomic scope" value="Bacteria"/>
</dbReference>
<dbReference type="Gene3D" id="3.90.70.50">
    <property type="entry name" value="Peptidase C10, streptopain"/>
    <property type="match status" value="1"/>
</dbReference>
<comment type="caution">
    <text evidence="1">The sequence shown here is derived from an EMBL/GenBank/DDBJ whole genome shotgun (WGS) entry which is preliminary data.</text>
</comment>
<dbReference type="InterPro" id="IPR044934">
    <property type="entry name" value="Streptopain_sf"/>
</dbReference>
<protein>
    <recommendedName>
        <fullName evidence="3">Peptidase C39-like domain-containing protein</fullName>
    </recommendedName>
</protein>
<name>C3J9Z1_POREA</name>
<dbReference type="Pfam" id="PF01640">
    <property type="entry name" value="Peptidase_C10"/>
    <property type="match status" value="1"/>
</dbReference>
<dbReference type="SUPFAM" id="SSF54001">
    <property type="entry name" value="Cysteine proteinases"/>
    <property type="match status" value="1"/>
</dbReference>
<reference evidence="1 2" key="1">
    <citation type="submission" date="2009-04" db="EMBL/GenBank/DDBJ databases">
        <authorList>
            <person name="Sebastian Y."/>
            <person name="Madupu R."/>
            <person name="Durkin A.S."/>
            <person name="Torralba M."/>
            <person name="Methe B."/>
            <person name="Sutton G.G."/>
            <person name="Strausberg R.L."/>
            <person name="Nelson K.E."/>
        </authorList>
    </citation>
    <scope>NUCLEOTIDE SEQUENCE [LARGE SCALE GENOMIC DNA]</scope>
    <source>
        <strain evidence="2">ATCC 35406 / BCRC 14492 / JCM 8526 / NCTC 13058 / HG 370</strain>
    </source>
</reference>
<dbReference type="EMBL" id="ACNN01000016">
    <property type="protein sequence ID" value="EEN83005.1"/>
    <property type="molecule type" value="Genomic_DNA"/>
</dbReference>
<dbReference type="GO" id="GO:0008234">
    <property type="term" value="F:cysteine-type peptidase activity"/>
    <property type="evidence" value="ECO:0007669"/>
    <property type="project" value="InterPro"/>
</dbReference>
<sequence length="269" mass="30469">MVLTTHLTILFLALENKELKPLVQTHWHQGTPFNDQALEIRGEHAAAGCVNIAFAQLIAFHRKPNSFRGLDLNWDLLTNPMAYPDHNKEYTTMVALLCRNLGDATGTSWGLASDGGSGAHESMIPKVLGREMGYTSPSKVEDYCSNLVLSSLREQHPVPIVLSGFRENSSFGWWIFKIQIPSKGHTWLVDGFLDQKRLVEKISKETKKVVSSYWHHRTLIHCNWGWESLSEGYYAPDVFNATSPVLRSDSDDGTRYYQYGLTCIRDIRP</sequence>
<dbReference type="PRINTS" id="PR00797">
    <property type="entry name" value="STREPTOPAIN"/>
</dbReference>
<dbReference type="AlphaFoldDB" id="C3J9Z1"/>
<evidence type="ECO:0000313" key="2">
    <source>
        <dbReference type="Proteomes" id="UP000004295"/>
    </source>
</evidence>
<dbReference type="GO" id="GO:0006508">
    <property type="term" value="P:proteolysis"/>
    <property type="evidence" value="ECO:0007669"/>
    <property type="project" value="InterPro"/>
</dbReference>
<dbReference type="InterPro" id="IPR038765">
    <property type="entry name" value="Papain-like_cys_pep_sf"/>
</dbReference>
<dbReference type="Proteomes" id="UP000004295">
    <property type="component" value="Unassembled WGS sequence"/>
</dbReference>